<evidence type="ECO:0000259" key="5">
    <source>
        <dbReference type="Pfam" id="PF00389"/>
    </source>
</evidence>
<reference evidence="7 8" key="1">
    <citation type="submission" date="2017-07" db="EMBL/GenBank/DDBJ databases">
        <title>Isolation and whole genome analysis of endospore-forming bacteria from heroin.</title>
        <authorList>
            <person name="Kalinowski J."/>
            <person name="Ahrens B."/>
            <person name="Al-Dilaimi A."/>
            <person name="Winkler A."/>
            <person name="Wibberg D."/>
            <person name="Schleenbecker U."/>
            <person name="Ruckert C."/>
            <person name="Wolfel R."/>
            <person name="Grass G."/>
        </authorList>
    </citation>
    <scope>NUCLEOTIDE SEQUENCE [LARGE SCALE GENOMIC DNA]</scope>
    <source>
        <strain evidence="7 8">7539</strain>
    </source>
</reference>
<keyword evidence="2 4" id="KW-0560">Oxidoreductase</keyword>
<dbReference type="Gene3D" id="3.40.50.720">
    <property type="entry name" value="NAD(P)-binding Rossmann-like Domain"/>
    <property type="match status" value="2"/>
</dbReference>
<dbReference type="Pfam" id="PF00389">
    <property type="entry name" value="2-Hacid_dh"/>
    <property type="match status" value="1"/>
</dbReference>
<sequence>MLMMYSLLLRDKMMSENASVVFFMKQTEERQELLKHSFANTSFYFPDKKGVPSDQILKTADVLVTFGDDITESLVSKASSLKWIHVMSAGIEGLPLRLLHDRGVLVTNSRGIHAEPMSEHAIWAMLDYVKHATRYRMLQQNKQWDKSIKPKELTGMTAVFLGTGAIASKTAERANMFGMRTIGVNTDGRPQKHFEQTFSIEEWDKALRKADVLINILPYTEQTHGILNKEAFRQLKGHTVFINLGRGKSVVETDLLDALKLKQIDHAYLDVFAEEPLPLDSPLWDDKAVTITPHVSAATSHYMKRALDIFMKNLKAFINNEDLKNIVCFEKGY</sequence>
<dbReference type="InterPro" id="IPR006139">
    <property type="entry name" value="D-isomer_2_OHA_DH_cat_dom"/>
</dbReference>
<dbReference type="Pfam" id="PF02826">
    <property type="entry name" value="2-Hacid_dh_C"/>
    <property type="match status" value="1"/>
</dbReference>
<evidence type="ECO:0000313" key="7">
    <source>
        <dbReference type="EMBL" id="PAE87484.1"/>
    </source>
</evidence>
<comment type="similarity">
    <text evidence="1 4">Belongs to the D-isomer specific 2-hydroxyacid dehydrogenase family.</text>
</comment>
<evidence type="ECO:0000256" key="2">
    <source>
        <dbReference type="ARBA" id="ARBA00023002"/>
    </source>
</evidence>
<gene>
    <name evidence="7" type="ORF">CHH72_18685</name>
</gene>
<dbReference type="Proteomes" id="UP000216207">
    <property type="component" value="Unassembled WGS sequence"/>
</dbReference>
<protein>
    <submittedName>
        <fullName evidence="7">D-2-hydroxyacid dehydrogenase</fullName>
    </submittedName>
</protein>
<dbReference type="InterPro" id="IPR036291">
    <property type="entry name" value="NAD(P)-bd_dom_sf"/>
</dbReference>
<proteinExistence type="inferred from homology"/>
<feature type="domain" description="D-isomer specific 2-hydroxyacid dehydrogenase NAD-binding" evidence="6">
    <location>
        <begin position="123"/>
        <end position="296"/>
    </location>
</feature>
<dbReference type="GO" id="GO:0016616">
    <property type="term" value="F:oxidoreductase activity, acting on the CH-OH group of donors, NAD or NADP as acceptor"/>
    <property type="evidence" value="ECO:0007669"/>
    <property type="project" value="InterPro"/>
</dbReference>
<accession>A0A268NVI4</accession>
<dbReference type="SUPFAM" id="SSF51735">
    <property type="entry name" value="NAD(P)-binding Rossmann-fold domains"/>
    <property type="match status" value="1"/>
</dbReference>
<comment type="caution">
    <text evidence="7">The sequence shown here is derived from an EMBL/GenBank/DDBJ whole genome shotgun (WGS) entry which is preliminary data.</text>
</comment>
<dbReference type="InterPro" id="IPR006140">
    <property type="entry name" value="D-isomer_DH_NAD-bd"/>
</dbReference>
<evidence type="ECO:0000256" key="4">
    <source>
        <dbReference type="RuleBase" id="RU003719"/>
    </source>
</evidence>
<dbReference type="PANTHER" id="PTHR43333:SF1">
    <property type="entry name" value="D-ISOMER SPECIFIC 2-HYDROXYACID DEHYDROGENASE NAD-BINDING DOMAIN-CONTAINING PROTEIN"/>
    <property type="match status" value="1"/>
</dbReference>
<name>A0A268NVI4_SHOCL</name>
<keyword evidence="3" id="KW-0520">NAD</keyword>
<evidence type="ECO:0000313" key="8">
    <source>
        <dbReference type="Proteomes" id="UP000216207"/>
    </source>
</evidence>
<evidence type="ECO:0000256" key="1">
    <source>
        <dbReference type="ARBA" id="ARBA00005854"/>
    </source>
</evidence>
<dbReference type="PANTHER" id="PTHR43333">
    <property type="entry name" value="2-HACID_DH_C DOMAIN-CONTAINING PROTEIN"/>
    <property type="match status" value="1"/>
</dbReference>
<dbReference type="AlphaFoldDB" id="A0A268NVI4"/>
<feature type="domain" description="D-isomer specific 2-hydroxyacid dehydrogenase catalytic" evidence="5">
    <location>
        <begin position="27"/>
        <end position="327"/>
    </location>
</feature>
<organism evidence="7 8">
    <name type="scientific">Shouchella clausii</name>
    <name type="common">Alkalihalobacillus clausii</name>
    <dbReference type="NCBI Taxonomy" id="79880"/>
    <lineage>
        <taxon>Bacteria</taxon>
        <taxon>Bacillati</taxon>
        <taxon>Bacillota</taxon>
        <taxon>Bacilli</taxon>
        <taxon>Bacillales</taxon>
        <taxon>Bacillaceae</taxon>
        <taxon>Shouchella</taxon>
    </lineage>
</organism>
<dbReference type="CDD" id="cd05300">
    <property type="entry name" value="2-Hacid_dh_1"/>
    <property type="match status" value="1"/>
</dbReference>
<evidence type="ECO:0000256" key="3">
    <source>
        <dbReference type="ARBA" id="ARBA00023027"/>
    </source>
</evidence>
<dbReference type="SUPFAM" id="SSF52283">
    <property type="entry name" value="Formate/glycerate dehydrogenase catalytic domain-like"/>
    <property type="match status" value="1"/>
</dbReference>
<dbReference type="GO" id="GO:0051287">
    <property type="term" value="F:NAD binding"/>
    <property type="evidence" value="ECO:0007669"/>
    <property type="project" value="InterPro"/>
</dbReference>
<evidence type="ECO:0000259" key="6">
    <source>
        <dbReference type="Pfam" id="PF02826"/>
    </source>
</evidence>
<dbReference type="EMBL" id="NPCC01000034">
    <property type="protein sequence ID" value="PAE87484.1"/>
    <property type="molecule type" value="Genomic_DNA"/>
</dbReference>